<gene>
    <name evidence="2" type="ORF">DYBT9275_03303</name>
</gene>
<evidence type="ECO:0000313" key="3">
    <source>
        <dbReference type="Proteomes" id="UP000680038"/>
    </source>
</evidence>
<accession>A0A916JDT4</accession>
<dbReference type="EMBL" id="CAJRAF010000002">
    <property type="protein sequence ID" value="CAG5004124.1"/>
    <property type="molecule type" value="Genomic_DNA"/>
</dbReference>
<protein>
    <submittedName>
        <fullName evidence="2">Uncharacterized protein</fullName>
    </submittedName>
</protein>
<reference evidence="2" key="1">
    <citation type="submission" date="2021-04" db="EMBL/GenBank/DDBJ databases">
        <authorList>
            <person name="Rodrigo-Torres L."/>
            <person name="Arahal R. D."/>
            <person name="Lucena T."/>
        </authorList>
    </citation>
    <scope>NUCLEOTIDE SEQUENCE</scope>
    <source>
        <strain evidence="2">CECT 9275</strain>
    </source>
</reference>
<keyword evidence="1" id="KW-1133">Transmembrane helix</keyword>
<dbReference type="Proteomes" id="UP000680038">
    <property type="component" value="Unassembled WGS sequence"/>
</dbReference>
<sequence>MDISFFCFRRLRERGLPEAEDVCYYPAKNEKRYVLCLFASNFLVNGYNLAMIFFYL</sequence>
<keyword evidence="1" id="KW-0472">Membrane</keyword>
<proteinExistence type="predicted"/>
<comment type="caution">
    <text evidence="2">The sequence shown here is derived from an EMBL/GenBank/DDBJ whole genome shotgun (WGS) entry which is preliminary data.</text>
</comment>
<keyword evidence="3" id="KW-1185">Reference proteome</keyword>
<dbReference type="AlphaFoldDB" id="A0A916JDT4"/>
<feature type="transmembrane region" description="Helical" evidence="1">
    <location>
        <begin position="33"/>
        <end position="55"/>
    </location>
</feature>
<organism evidence="2 3">
    <name type="scientific">Dyadobacter helix</name>
    <dbReference type="NCBI Taxonomy" id="2822344"/>
    <lineage>
        <taxon>Bacteria</taxon>
        <taxon>Pseudomonadati</taxon>
        <taxon>Bacteroidota</taxon>
        <taxon>Cytophagia</taxon>
        <taxon>Cytophagales</taxon>
        <taxon>Spirosomataceae</taxon>
        <taxon>Dyadobacter</taxon>
    </lineage>
</organism>
<evidence type="ECO:0000256" key="1">
    <source>
        <dbReference type="SAM" id="Phobius"/>
    </source>
</evidence>
<keyword evidence="1" id="KW-0812">Transmembrane</keyword>
<evidence type="ECO:0000313" key="2">
    <source>
        <dbReference type="EMBL" id="CAG5004124.1"/>
    </source>
</evidence>
<name>A0A916JDT4_9BACT</name>